<evidence type="ECO:0000313" key="5">
    <source>
        <dbReference type="Proteomes" id="UP001501747"/>
    </source>
</evidence>
<dbReference type="Gene3D" id="3.40.50.720">
    <property type="entry name" value="NAD(P)-binding Rossmann-like Domain"/>
    <property type="match status" value="1"/>
</dbReference>
<proteinExistence type="predicted"/>
<dbReference type="InterPro" id="IPR000683">
    <property type="entry name" value="Gfo/Idh/MocA-like_OxRdtase_N"/>
</dbReference>
<dbReference type="PANTHER" id="PTHR43818:SF11">
    <property type="entry name" value="BCDNA.GH03377"/>
    <property type="match status" value="1"/>
</dbReference>
<dbReference type="RefSeq" id="WP_344876582.1">
    <property type="nucleotide sequence ID" value="NZ_BAABAL010000013.1"/>
</dbReference>
<dbReference type="EMBL" id="BAABAL010000013">
    <property type="protein sequence ID" value="GAA4011919.1"/>
    <property type="molecule type" value="Genomic_DNA"/>
</dbReference>
<dbReference type="InterPro" id="IPR036291">
    <property type="entry name" value="NAD(P)-bd_dom_sf"/>
</dbReference>
<organism evidence="4 5">
    <name type="scientific">Allokutzneria multivorans</name>
    <dbReference type="NCBI Taxonomy" id="1142134"/>
    <lineage>
        <taxon>Bacteria</taxon>
        <taxon>Bacillati</taxon>
        <taxon>Actinomycetota</taxon>
        <taxon>Actinomycetes</taxon>
        <taxon>Pseudonocardiales</taxon>
        <taxon>Pseudonocardiaceae</taxon>
        <taxon>Allokutzneria</taxon>
    </lineage>
</organism>
<dbReference type="Gene3D" id="3.30.360.10">
    <property type="entry name" value="Dihydrodipicolinate Reductase, domain 2"/>
    <property type="match status" value="1"/>
</dbReference>
<evidence type="ECO:0000259" key="3">
    <source>
        <dbReference type="Pfam" id="PF22725"/>
    </source>
</evidence>
<dbReference type="InterPro" id="IPR050463">
    <property type="entry name" value="Gfo/Idh/MocA_oxidrdct_glycsds"/>
</dbReference>
<accession>A0ABP7SIE6</accession>
<dbReference type="SUPFAM" id="SSF51735">
    <property type="entry name" value="NAD(P)-binding Rossmann-fold domains"/>
    <property type="match status" value="1"/>
</dbReference>
<comment type="caution">
    <text evidence="4">The sequence shown here is derived from an EMBL/GenBank/DDBJ whole genome shotgun (WGS) entry which is preliminary data.</text>
</comment>
<dbReference type="InterPro" id="IPR055170">
    <property type="entry name" value="GFO_IDH_MocA-like_dom"/>
</dbReference>
<evidence type="ECO:0000256" key="1">
    <source>
        <dbReference type="ARBA" id="ARBA00023002"/>
    </source>
</evidence>
<dbReference type="Pfam" id="PF22725">
    <property type="entry name" value="GFO_IDH_MocA_C3"/>
    <property type="match status" value="1"/>
</dbReference>
<dbReference type="Pfam" id="PF01408">
    <property type="entry name" value="GFO_IDH_MocA"/>
    <property type="match status" value="1"/>
</dbReference>
<evidence type="ECO:0000313" key="4">
    <source>
        <dbReference type="EMBL" id="GAA4011919.1"/>
    </source>
</evidence>
<reference evidence="5" key="1">
    <citation type="journal article" date="2019" name="Int. J. Syst. Evol. Microbiol.">
        <title>The Global Catalogue of Microorganisms (GCM) 10K type strain sequencing project: providing services to taxonomists for standard genome sequencing and annotation.</title>
        <authorList>
            <consortium name="The Broad Institute Genomics Platform"/>
            <consortium name="The Broad Institute Genome Sequencing Center for Infectious Disease"/>
            <person name="Wu L."/>
            <person name="Ma J."/>
        </authorList>
    </citation>
    <scope>NUCLEOTIDE SEQUENCE [LARGE SCALE GENOMIC DNA]</scope>
    <source>
        <strain evidence="5">JCM 17342</strain>
    </source>
</reference>
<dbReference type="Proteomes" id="UP001501747">
    <property type="component" value="Unassembled WGS sequence"/>
</dbReference>
<dbReference type="PANTHER" id="PTHR43818">
    <property type="entry name" value="BCDNA.GH03377"/>
    <property type="match status" value="1"/>
</dbReference>
<name>A0ABP7SIE6_9PSEU</name>
<gene>
    <name evidence="4" type="ORF">GCM10022247_38100</name>
</gene>
<feature type="domain" description="GFO/IDH/MocA-like oxidoreductase" evidence="3">
    <location>
        <begin position="141"/>
        <end position="273"/>
    </location>
</feature>
<dbReference type="SUPFAM" id="SSF55347">
    <property type="entry name" value="Glyceraldehyde-3-phosphate dehydrogenase-like, C-terminal domain"/>
    <property type="match status" value="1"/>
</dbReference>
<protein>
    <submittedName>
        <fullName evidence="4">Gfo/Idh/MocA family oxidoreductase</fullName>
    </submittedName>
</protein>
<evidence type="ECO:0000259" key="2">
    <source>
        <dbReference type="Pfam" id="PF01408"/>
    </source>
</evidence>
<keyword evidence="1" id="KW-0560">Oxidoreductase</keyword>
<feature type="domain" description="Gfo/Idh/MocA-like oxidoreductase N-terminal" evidence="2">
    <location>
        <begin position="10"/>
        <end position="126"/>
    </location>
</feature>
<sequence>MVPENSNEELRVGVIGASGWANVSHLPALAGTEGLRVTAVSTSREESAREVAERWNVPAWHTGAAELAKREDVDLITVSVKAPLHRSVIEEVVAAGKPVLVEWPMGTSAAEAALLAELFESSGTPGFVGLQATVHPVLVELGRRVAAGELGTVVSVVFRSSRANNEPLPSSWAYTLRAENGAGMLEILGGHGISALLTALGIDLANAPLPIGGLVKQVKHEFLGEDGTTIHSTSPDTAAGVLELESGVASLSFVTGDTAPSTEITIVGTAGRAYAKTLTAPDLRLNQPQMAEWTAEIAGERIDSPESHLPLTARNLSRLYEALRRGDPAVPRAADAVALHRVLDGLRAATSRA</sequence>
<keyword evidence="5" id="KW-1185">Reference proteome</keyword>